<keyword evidence="6 9" id="KW-0067">ATP-binding</keyword>
<reference evidence="14" key="1">
    <citation type="submission" date="2016-07" db="EMBL/GenBank/DDBJ databases">
        <title>Frankia sp. NRRL B-16219 Genome sequencing.</title>
        <authorList>
            <person name="Ghodhbane-Gtari F."/>
            <person name="Swanson E."/>
            <person name="Gueddou A."/>
            <person name="Louati M."/>
            <person name="Nouioui I."/>
            <person name="Hezbri K."/>
            <person name="Abebe-Akele F."/>
            <person name="Simpson S."/>
            <person name="Morris K."/>
            <person name="Thomas K."/>
            <person name="Gtari M."/>
            <person name="Tisa L.S."/>
        </authorList>
    </citation>
    <scope>NUCLEOTIDE SEQUENCE [LARGE SCALE GENOMIC DNA]</scope>
    <source>
        <strain evidence="14">NRRL B-16219</strain>
    </source>
</reference>
<dbReference type="PROSITE" id="PS50011">
    <property type="entry name" value="PROTEIN_KINASE_DOM"/>
    <property type="match status" value="1"/>
</dbReference>
<dbReference type="Pfam" id="PF00069">
    <property type="entry name" value="Pkinase"/>
    <property type="match status" value="1"/>
</dbReference>
<evidence type="ECO:0000256" key="4">
    <source>
        <dbReference type="ARBA" id="ARBA00022741"/>
    </source>
</evidence>
<evidence type="ECO:0000256" key="7">
    <source>
        <dbReference type="ARBA" id="ARBA00047899"/>
    </source>
</evidence>
<feature type="compositionally biased region" description="Low complexity" evidence="10">
    <location>
        <begin position="364"/>
        <end position="384"/>
    </location>
</feature>
<keyword evidence="2" id="KW-0723">Serine/threonine-protein kinase</keyword>
<dbReference type="InterPro" id="IPR005543">
    <property type="entry name" value="PASTA_dom"/>
</dbReference>
<evidence type="ECO:0000259" key="11">
    <source>
        <dbReference type="PROSITE" id="PS50011"/>
    </source>
</evidence>
<feature type="domain" description="PASTA" evidence="12">
    <location>
        <begin position="445"/>
        <end position="513"/>
    </location>
</feature>
<sequence length="665" mass="67793">MVPLSAEEPTRIGDYQLLGLLGRGGMGSVYLGRSPAGRQVAVKVVRSDLAADPEFLRLFHREAQLARRVARFCTAEVLDVGADAGRPFLVTEYVDGPTLWDAVNSGGPFGAAQLERIAIAVATALTAIHGAGMVHRDLKPSNVMLSGAGPLVIDFGIAHALDGTTQLSRTSTGTPAFMAPEQARGEGVGPAADVFAWGGVVVFAATGRPPFGTGRPEVLLYRVVHERPDLSGIPRPLRTVVAAAMRSEAAARPSAQELYNLLLTAATQASPVVVSPLPAVSTDETDVASETDTDTDTDTGTSTGTSTEIDADTTTVGASDSGTDLPAAAPERSIEVDDAAQADETASMAPSDFMAPGVGGPGLSVGSAGVPGPEPSGPGVTPAVPTRRRVRAWRPLSTFGGSLADGSRREIVALGLVGVLVLLGVLLALGEAGGPGSSPRADGAQPSPMVAVPLLTGRAVADAEEALRALGLRPVRAEAVTSDVVAAGQVVAQDPPDGRRVPAGGAVRLTLSSGSAQVEVPDVVGRTEEEAKSALTSAGFVVTASTELSDDRLPGQVIRSVPAHPQRVARGSEVALVVSSGPATVVIPAGLEGQIYGTARQRLKNLGLTVNGTFETSTRVPAGQVIRSRPGAGQRVAVGSTVTLTVSSGAPAPRPRPSDGQSWSW</sequence>
<feature type="region of interest" description="Disordered" evidence="10">
    <location>
        <begin position="646"/>
        <end position="665"/>
    </location>
</feature>
<dbReference type="PROSITE" id="PS00108">
    <property type="entry name" value="PROTEIN_KINASE_ST"/>
    <property type="match status" value="1"/>
</dbReference>
<feature type="domain" description="PASTA" evidence="12">
    <location>
        <begin position="514"/>
        <end position="580"/>
    </location>
</feature>
<dbReference type="CDD" id="cd06577">
    <property type="entry name" value="PASTA_pknB"/>
    <property type="match status" value="3"/>
</dbReference>
<feature type="compositionally biased region" description="Acidic residues" evidence="10">
    <location>
        <begin position="283"/>
        <end position="297"/>
    </location>
</feature>
<dbReference type="Gene3D" id="1.10.510.10">
    <property type="entry name" value="Transferase(Phosphotransferase) domain 1"/>
    <property type="match status" value="1"/>
</dbReference>
<keyword evidence="5" id="KW-0418">Kinase</keyword>
<dbReference type="GO" id="GO:0005524">
    <property type="term" value="F:ATP binding"/>
    <property type="evidence" value="ECO:0007669"/>
    <property type="project" value="UniProtKB-UniRule"/>
</dbReference>
<gene>
    <name evidence="13" type="ORF">BBK14_22245</name>
</gene>
<evidence type="ECO:0000256" key="2">
    <source>
        <dbReference type="ARBA" id="ARBA00022527"/>
    </source>
</evidence>
<dbReference type="Pfam" id="PF03793">
    <property type="entry name" value="PASTA"/>
    <property type="match status" value="3"/>
</dbReference>
<feature type="domain" description="PASTA" evidence="12">
    <location>
        <begin position="581"/>
        <end position="648"/>
    </location>
</feature>
<dbReference type="PROSITE" id="PS51178">
    <property type="entry name" value="PASTA"/>
    <property type="match status" value="3"/>
</dbReference>
<dbReference type="Gene3D" id="3.30.10.20">
    <property type="match status" value="3"/>
</dbReference>
<evidence type="ECO:0000256" key="5">
    <source>
        <dbReference type="ARBA" id="ARBA00022777"/>
    </source>
</evidence>
<evidence type="ECO:0000256" key="6">
    <source>
        <dbReference type="ARBA" id="ARBA00022840"/>
    </source>
</evidence>
<feature type="region of interest" description="Disordered" evidence="10">
    <location>
        <begin position="349"/>
        <end position="384"/>
    </location>
</feature>
<dbReference type="Gene3D" id="3.30.200.20">
    <property type="entry name" value="Phosphorylase Kinase, domain 1"/>
    <property type="match status" value="1"/>
</dbReference>
<dbReference type="SMART" id="SM00220">
    <property type="entry name" value="S_TKc"/>
    <property type="match status" value="1"/>
</dbReference>
<keyword evidence="4 9" id="KW-0547">Nucleotide-binding</keyword>
<keyword evidence="3" id="KW-0808">Transferase</keyword>
<evidence type="ECO:0000256" key="3">
    <source>
        <dbReference type="ARBA" id="ARBA00022679"/>
    </source>
</evidence>
<feature type="compositionally biased region" description="Polar residues" evidence="10">
    <location>
        <begin position="312"/>
        <end position="322"/>
    </location>
</feature>
<dbReference type="SUPFAM" id="SSF56112">
    <property type="entry name" value="Protein kinase-like (PK-like)"/>
    <property type="match status" value="1"/>
</dbReference>
<evidence type="ECO:0000259" key="12">
    <source>
        <dbReference type="PROSITE" id="PS51178"/>
    </source>
</evidence>
<dbReference type="CDD" id="cd14014">
    <property type="entry name" value="STKc_PknB_like"/>
    <property type="match status" value="1"/>
</dbReference>
<dbReference type="PANTHER" id="PTHR43289">
    <property type="entry name" value="MITOGEN-ACTIVATED PROTEIN KINASE KINASE KINASE 20-RELATED"/>
    <property type="match status" value="1"/>
</dbReference>
<feature type="region of interest" description="Disordered" evidence="10">
    <location>
        <begin position="277"/>
        <end position="333"/>
    </location>
</feature>
<evidence type="ECO:0000313" key="14">
    <source>
        <dbReference type="Proteomes" id="UP000179769"/>
    </source>
</evidence>
<feature type="binding site" evidence="9">
    <location>
        <position position="43"/>
    </location>
    <ligand>
        <name>ATP</name>
        <dbReference type="ChEBI" id="CHEBI:30616"/>
    </ligand>
</feature>
<dbReference type="Proteomes" id="UP000179769">
    <property type="component" value="Unassembled WGS sequence"/>
</dbReference>
<dbReference type="OrthoDB" id="3209290at2"/>
<dbReference type="GO" id="GO:0004674">
    <property type="term" value="F:protein serine/threonine kinase activity"/>
    <property type="evidence" value="ECO:0007669"/>
    <property type="project" value="UniProtKB-KW"/>
</dbReference>
<comment type="catalytic activity">
    <reaction evidence="7">
        <text>L-threonyl-[protein] + ATP = O-phospho-L-threonyl-[protein] + ADP + H(+)</text>
        <dbReference type="Rhea" id="RHEA:46608"/>
        <dbReference type="Rhea" id="RHEA-COMP:11060"/>
        <dbReference type="Rhea" id="RHEA-COMP:11605"/>
        <dbReference type="ChEBI" id="CHEBI:15378"/>
        <dbReference type="ChEBI" id="CHEBI:30013"/>
        <dbReference type="ChEBI" id="CHEBI:30616"/>
        <dbReference type="ChEBI" id="CHEBI:61977"/>
        <dbReference type="ChEBI" id="CHEBI:456216"/>
        <dbReference type="EC" id="2.7.11.1"/>
    </reaction>
</comment>
<dbReference type="AlphaFoldDB" id="A0A1S1PRQ4"/>
<comment type="catalytic activity">
    <reaction evidence="8">
        <text>L-seryl-[protein] + ATP = O-phospho-L-seryl-[protein] + ADP + H(+)</text>
        <dbReference type="Rhea" id="RHEA:17989"/>
        <dbReference type="Rhea" id="RHEA-COMP:9863"/>
        <dbReference type="Rhea" id="RHEA-COMP:11604"/>
        <dbReference type="ChEBI" id="CHEBI:15378"/>
        <dbReference type="ChEBI" id="CHEBI:29999"/>
        <dbReference type="ChEBI" id="CHEBI:30616"/>
        <dbReference type="ChEBI" id="CHEBI:83421"/>
        <dbReference type="ChEBI" id="CHEBI:456216"/>
        <dbReference type="EC" id="2.7.11.1"/>
    </reaction>
</comment>
<dbReference type="InterPro" id="IPR011009">
    <property type="entry name" value="Kinase-like_dom_sf"/>
</dbReference>
<comment type="caution">
    <text evidence="13">The sequence shown here is derived from an EMBL/GenBank/DDBJ whole genome shotgun (WGS) entry which is preliminary data.</text>
</comment>
<dbReference type="RefSeq" id="WP_071065312.1">
    <property type="nucleotide sequence ID" value="NZ_MAXA01000230.1"/>
</dbReference>
<evidence type="ECO:0000313" key="13">
    <source>
        <dbReference type="EMBL" id="OHV25448.1"/>
    </source>
</evidence>
<dbReference type="InterPro" id="IPR008271">
    <property type="entry name" value="Ser/Thr_kinase_AS"/>
</dbReference>
<protein>
    <recommendedName>
        <fullName evidence="1">non-specific serine/threonine protein kinase</fullName>
        <ecNumber evidence="1">2.7.11.1</ecNumber>
    </recommendedName>
</protein>
<name>A0A1S1PRQ4_9ACTN</name>
<evidence type="ECO:0000256" key="10">
    <source>
        <dbReference type="SAM" id="MobiDB-lite"/>
    </source>
</evidence>
<dbReference type="PANTHER" id="PTHR43289:SF34">
    <property type="entry name" value="SERINE_THREONINE-PROTEIN KINASE YBDM-RELATED"/>
    <property type="match status" value="1"/>
</dbReference>
<evidence type="ECO:0000256" key="1">
    <source>
        <dbReference type="ARBA" id="ARBA00012513"/>
    </source>
</evidence>
<evidence type="ECO:0000256" key="9">
    <source>
        <dbReference type="PROSITE-ProRule" id="PRU10141"/>
    </source>
</evidence>
<feature type="domain" description="Protein kinase" evidence="11">
    <location>
        <begin position="15"/>
        <end position="273"/>
    </location>
</feature>
<dbReference type="SMART" id="SM00740">
    <property type="entry name" value="PASTA"/>
    <property type="match status" value="3"/>
</dbReference>
<keyword evidence="14" id="KW-1185">Reference proteome</keyword>
<dbReference type="EC" id="2.7.11.1" evidence="1"/>
<feature type="compositionally biased region" description="Low complexity" evidence="10">
    <location>
        <begin position="298"/>
        <end position="308"/>
    </location>
</feature>
<dbReference type="InterPro" id="IPR000719">
    <property type="entry name" value="Prot_kinase_dom"/>
</dbReference>
<dbReference type="EMBL" id="MAXA01000230">
    <property type="protein sequence ID" value="OHV25448.1"/>
    <property type="molecule type" value="Genomic_DNA"/>
</dbReference>
<accession>A0A1S1PRQ4</accession>
<dbReference type="PROSITE" id="PS00107">
    <property type="entry name" value="PROTEIN_KINASE_ATP"/>
    <property type="match status" value="1"/>
</dbReference>
<evidence type="ECO:0000256" key="8">
    <source>
        <dbReference type="ARBA" id="ARBA00048679"/>
    </source>
</evidence>
<proteinExistence type="predicted"/>
<dbReference type="InterPro" id="IPR017441">
    <property type="entry name" value="Protein_kinase_ATP_BS"/>
</dbReference>
<organism evidence="13 14">
    <name type="scientific">Parafrankia soli</name>
    <dbReference type="NCBI Taxonomy" id="2599596"/>
    <lineage>
        <taxon>Bacteria</taxon>
        <taxon>Bacillati</taxon>
        <taxon>Actinomycetota</taxon>
        <taxon>Actinomycetes</taxon>
        <taxon>Frankiales</taxon>
        <taxon>Frankiaceae</taxon>
        <taxon>Parafrankia</taxon>
    </lineage>
</organism>